<dbReference type="InterPro" id="IPR003822">
    <property type="entry name" value="PAH"/>
</dbReference>
<comment type="subcellular location">
    <subcellularLocation>
        <location evidence="1 4">Nucleus</location>
    </subcellularLocation>
</comment>
<evidence type="ECO:0000256" key="1">
    <source>
        <dbReference type="ARBA" id="ARBA00004123"/>
    </source>
</evidence>
<dbReference type="GO" id="GO:0000122">
    <property type="term" value="P:negative regulation of transcription by RNA polymerase II"/>
    <property type="evidence" value="ECO:0007669"/>
    <property type="project" value="TreeGrafter"/>
</dbReference>
<keyword evidence="3 4" id="KW-0539">Nucleus</keyword>
<accession>A0AAD6YLW3</accession>
<dbReference type="PROSITE" id="PS51477">
    <property type="entry name" value="PAH"/>
    <property type="match status" value="1"/>
</dbReference>
<evidence type="ECO:0000313" key="6">
    <source>
        <dbReference type="Proteomes" id="UP001219525"/>
    </source>
</evidence>
<evidence type="ECO:0000256" key="3">
    <source>
        <dbReference type="ARBA" id="ARBA00023242"/>
    </source>
</evidence>
<evidence type="ECO:0000313" key="5">
    <source>
        <dbReference type="EMBL" id="KAJ7223255.1"/>
    </source>
</evidence>
<comment type="caution">
    <text evidence="5">The sequence shown here is derived from an EMBL/GenBank/DDBJ whole genome shotgun (WGS) entry which is preliminary data.</text>
</comment>
<dbReference type="SUPFAM" id="SSF47762">
    <property type="entry name" value="PAH2 domain"/>
    <property type="match status" value="1"/>
</dbReference>
<evidence type="ECO:0000256" key="4">
    <source>
        <dbReference type="PROSITE-ProRule" id="PRU00810"/>
    </source>
</evidence>
<dbReference type="InterPro" id="IPR039774">
    <property type="entry name" value="Sin3-like"/>
</dbReference>
<organism evidence="5 6">
    <name type="scientific">Mycena pura</name>
    <dbReference type="NCBI Taxonomy" id="153505"/>
    <lineage>
        <taxon>Eukaryota</taxon>
        <taxon>Fungi</taxon>
        <taxon>Dikarya</taxon>
        <taxon>Basidiomycota</taxon>
        <taxon>Agaricomycotina</taxon>
        <taxon>Agaricomycetes</taxon>
        <taxon>Agaricomycetidae</taxon>
        <taxon>Agaricales</taxon>
        <taxon>Marasmiineae</taxon>
        <taxon>Mycenaceae</taxon>
        <taxon>Mycena</taxon>
    </lineage>
</organism>
<dbReference type="Gene3D" id="1.20.1160.11">
    <property type="entry name" value="Paired amphipathic helix"/>
    <property type="match status" value="1"/>
</dbReference>
<dbReference type="Pfam" id="PF02671">
    <property type="entry name" value="PAH"/>
    <property type="match status" value="1"/>
</dbReference>
<evidence type="ECO:0000256" key="2">
    <source>
        <dbReference type="ARBA" id="ARBA00022491"/>
    </source>
</evidence>
<dbReference type="PANTHER" id="PTHR12346">
    <property type="entry name" value="SIN3B-RELATED"/>
    <property type="match status" value="1"/>
</dbReference>
<dbReference type="AlphaFoldDB" id="A0AAD6YLW3"/>
<dbReference type="Proteomes" id="UP001219525">
    <property type="component" value="Unassembled WGS sequence"/>
</dbReference>
<name>A0AAD6YLW3_9AGAR</name>
<dbReference type="GO" id="GO:0070822">
    <property type="term" value="C:Sin3-type complex"/>
    <property type="evidence" value="ECO:0007669"/>
    <property type="project" value="TreeGrafter"/>
</dbReference>
<keyword evidence="2" id="KW-0678">Repressor</keyword>
<sequence length="104" mass="11966">MQSSATTTQGTTLPSIISPVQRPLRLTDALEYLVAVKKHTRPEIYKRFLDILGDFRSQACDIPATVQRVSRLFRRHPHLIQGFNIFVPFEYSIDVPKIVKESRL</sequence>
<proteinExistence type="predicted"/>
<dbReference type="FunFam" id="1.20.1160.11:FF:000001">
    <property type="entry name" value="Paired amphipathic helix protein Sin3"/>
    <property type="match status" value="1"/>
</dbReference>
<gene>
    <name evidence="5" type="ORF">GGX14DRAFT_657766</name>
</gene>
<keyword evidence="6" id="KW-1185">Reference proteome</keyword>
<dbReference type="PANTHER" id="PTHR12346:SF0">
    <property type="entry name" value="SIN3A, ISOFORM G"/>
    <property type="match status" value="1"/>
</dbReference>
<dbReference type="InterPro" id="IPR036600">
    <property type="entry name" value="PAH_sf"/>
</dbReference>
<reference evidence="5" key="1">
    <citation type="submission" date="2023-03" db="EMBL/GenBank/DDBJ databases">
        <title>Massive genome expansion in bonnet fungi (Mycena s.s.) driven by repeated elements and novel gene families across ecological guilds.</title>
        <authorList>
            <consortium name="Lawrence Berkeley National Laboratory"/>
            <person name="Harder C.B."/>
            <person name="Miyauchi S."/>
            <person name="Viragh M."/>
            <person name="Kuo A."/>
            <person name="Thoen E."/>
            <person name="Andreopoulos B."/>
            <person name="Lu D."/>
            <person name="Skrede I."/>
            <person name="Drula E."/>
            <person name="Henrissat B."/>
            <person name="Morin E."/>
            <person name="Kohler A."/>
            <person name="Barry K."/>
            <person name="LaButti K."/>
            <person name="Morin E."/>
            <person name="Salamov A."/>
            <person name="Lipzen A."/>
            <person name="Mereny Z."/>
            <person name="Hegedus B."/>
            <person name="Baldrian P."/>
            <person name="Stursova M."/>
            <person name="Weitz H."/>
            <person name="Taylor A."/>
            <person name="Grigoriev I.V."/>
            <person name="Nagy L.G."/>
            <person name="Martin F."/>
            <person name="Kauserud H."/>
        </authorList>
    </citation>
    <scope>NUCLEOTIDE SEQUENCE</scope>
    <source>
        <strain evidence="5">9144</strain>
    </source>
</reference>
<dbReference type="GO" id="GO:0003714">
    <property type="term" value="F:transcription corepressor activity"/>
    <property type="evidence" value="ECO:0007669"/>
    <property type="project" value="InterPro"/>
</dbReference>
<dbReference type="EMBL" id="JARJCW010000006">
    <property type="protein sequence ID" value="KAJ7223255.1"/>
    <property type="molecule type" value="Genomic_DNA"/>
</dbReference>
<protein>
    <submittedName>
        <fullName evidence="5">Uncharacterized protein</fullName>
    </submittedName>
</protein>